<gene>
    <name evidence="1" type="ORF">ACH5RR_025880</name>
</gene>
<name>A0ABD2Z0X3_9GENT</name>
<reference evidence="1 2" key="1">
    <citation type="submission" date="2024-11" db="EMBL/GenBank/DDBJ databases">
        <title>A near-complete genome assembly of Cinchona calisaya.</title>
        <authorList>
            <person name="Lian D.C."/>
            <person name="Zhao X.W."/>
            <person name="Wei L."/>
        </authorList>
    </citation>
    <scope>NUCLEOTIDE SEQUENCE [LARGE SCALE GENOMIC DNA]</scope>
    <source>
        <tissue evidence="1">Nenye</tissue>
    </source>
</reference>
<comment type="caution">
    <text evidence="1">The sequence shown here is derived from an EMBL/GenBank/DDBJ whole genome shotgun (WGS) entry which is preliminary data.</text>
</comment>
<dbReference type="AlphaFoldDB" id="A0ABD2Z0X3"/>
<dbReference type="EMBL" id="JBJUIK010000011">
    <property type="protein sequence ID" value="KAL3513163.1"/>
    <property type="molecule type" value="Genomic_DNA"/>
</dbReference>
<sequence>MRISVASVTCPTGVETIVFERSAGVASAESTVIQCFASIIGVESTMSRGSAGLGGTESQVMQGSTGLILVLIWFCSHIRFYSFSRIYRTIDVGSVVYQVSICPTEGDSIVYKGSAIAVAGSSSAIATDNGLG</sequence>
<dbReference type="Proteomes" id="UP001630127">
    <property type="component" value="Unassembled WGS sequence"/>
</dbReference>
<protein>
    <submittedName>
        <fullName evidence="1">Uncharacterized protein</fullName>
    </submittedName>
</protein>
<accession>A0ABD2Z0X3</accession>
<evidence type="ECO:0000313" key="1">
    <source>
        <dbReference type="EMBL" id="KAL3513163.1"/>
    </source>
</evidence>
<organism evidence="1 2">
    <name type="scientific">Cinchona calisaya</name>
    <dbReference type="NCBI Taxonomy" id="153742"/>
    <lineage>
        <taxon>Eukaryota</taxon>
        <taxon>Viridiplantae</taxon>
        <taxon>Streptophyta</taxon>
        <taxon>Embryophyta</taxon>
        <taxon>Tracheophyta</taxon>
        <taxon>Spermatophyta</taxon>
        <taxon>Magnoliopsida</taxon>
        <taxon>eudicotyledons</taxon>
        <taxon>Gunneridae</taxon>
        <taxon>Pentapetalae</taxon>
        <taxon>asterids</taxon>
        <taxon>lamiids</taxon>
        <taxon>Gentianales</taxon>
        <taxon>Rubiaceae</taxon>
        <taxon>Cinchonoideae</taxon>
        <taxon>Cinchoneae</taxon>
        <taxon>Cinchona</taxon>
    </lineage>
</organism>
<evidence type="ECO:0000313" key="2">
    <source>
        <dbReference type="Proteomes" id="UP001630127"/>
    </source>
</evidence>
<keyword evidence="2" id="KW-1185">Reference proteome</keyword>
<proteinExistence type="predicted"/>